<organism evidence="1 2">
    <name type="scientific">Puccinia graminis f. sp. tritici</name>
    <dbReference type="NCBI Taxonomy" id="56615"/>
    <lineage>
        <taxon>Eukaryota</taxon>
        <taxon>Fungi</taxon>
        <taxon>Dikarya</taxon>
        <taxon>Basidiomycota</taxon>
        <taxon>Pucciniomycotina</taxon>
        <taxon>Pucciniomycetes</taxon>
        <taxon>Pucciniales</taxon>
        <taxon>Pucciniaceae</taxon>
        <taxon>Puccinia</taxon>
    </lineage>
</organism>
<accession>A0A5B0M706</accession>
<proteinExistence type="predicted"/>
<name>A0A5B0M706_PUCGR</name>
<dbReference type="EMBL" id="VDEP01000478">
    <property type="protein sequence ID" value="KAA1072552.1"/>
    <property type="molecule type" value="Genomic_DNA"/>
</dbReference>
<protein>
    <submittedName>
        <fullName evidence="1">Uncharacterized protein</fullName>
    </submittedName>
</protein>
<evidence type="ECO:0000313" key="1">
    <source>
        <dbReference type="EMBL" id="KAA1072552.1"/>
    </source>
</evidence>
<gene>
    <name evidence="1" type="ORF">PGTUg99_016421</name>
</gene>
<sequence>MRLLPLLALSGLIGLVHFSLVCSWFGRTATLTRNRRPLLPESDTTHCSTCAAKPRPVGYEHVTWTDQGPELEDWGQGRKIICPKPPGQQCTNHRSQGKVCPVCTGDTAVSVCGTAPV</sequence>
<evidence type="ECO:0000313" key="2">
    <source>
        <dbReference type="Proteomes" id="UP000325313"/>
    </source>
</evidence>
<dbReference type="Proteomes" id="UP000325313">
    <property type="component" value="Unassembled WGS sequence"/>
</dbReference>
<comment type="caution">
    <text evidence="1">The sequence shown here is derived from an EMBL/GenBank/DDBJ whole genome shotgun (WGS) entry which is preliminary data.</text>
</comment>
<reference evidence="1 2" key="1">
    <citation type="submission" date="2019-05" db="EMBL/GenBank/DDBJ databases">
        <title>Emergence of the Ug99 lineage of the wheat stem rust pathogen through somatic hybridization.</title>
        <authorList>
            <person name="Li F."/>
            <person name="Upadhyaya N.M."/>
            <person name="Sperschneider J."/>
            <person name="Matny O."/>
            <person name="Nguyen-Phuc H."/>
            <person name="Mago R."/>
            <person name="Raley C."/>
            <person name="Miller M.E."/>
            <person name="Silverstein K.A.T."/>
            <person name="Henningsen E."/>
            <person name="Hirsch C.D."/>
            <person name="Visser B."/>
            <person name="Pretorius Z.A."/>
            <person name="Steffenson B.J."/>
            <person name="Schwessinger B."/>
            <person name="Dodds P.N."/>
            <person name="Figueroa M."/>
        </authorList>
    </citation>
    <scope>NUCLEOTIDE SEQUENCE [LARGE SCALE GENOMIC DNA]</scope>
    <source>
        <strain evidence="1 2">Ug99</strain>
    </source>
</reference>
<dbReference type="AlphaFoldDB" id="A0A5B0M706"/>